<organism evidence="1 2">
    <name type="scientific">Mucilaginibacter gynuensis</name>
    <dbReference type="NCBI Taxonomy" id="1302236"/>
    <lineage>
        <taxon>Bacteria</taxon>
        <taxon>Pseudomonadati</taxon>
        <taxon>Bacteroidota</taxon>
        <taxon>Sphingobacteriia</taxon>
        <taxon>Sphingobacteriales</taxon>
        <taxon>Sphingobacteriaceae</taxon>
        <taxon>Mucilaginibacter</taxon>
    </lineage>
</organism>
<name>A0ABP8H671_9SPHI</name>
<sequence>MNVTELRKELSRRKKLRVLLPVVLTVFVGAYAKHRYDVSKFELTGRLQSKHTAEISGITASGISKDIFYIHNDSGDTSRFFAITPTGELKSTINFTWSKGVVHDCEDIATGPGPVKGKNYIYLGDIGDNGGTRSQISVYRILELPTFATTPETHTQATTLHLTYPDGPKDAEAMMVDPVDKLLYIVSKRHDSVSVYSTPLSFKTHDSVVLHKKATLFFPGLKPFKWITAGSISKDGQKILLKSYEKVYYWHRKPGEAIWQALKRKPLEPAYQAERQGEAIGFTLDGSSYYTTSEGVFSPIYKYKTPLN</sequence>
<keyword evidence="2" id="KW-1185">Reference proteome</keyword>
<evidence type="ECO:0008006" key="3">
    <source>
        <dbReference type="Google" id="ProtNLM"/>
    </source>
</evidence>
<evidence type="ECO:0000313" key="2">
    <source>
        <dbReference type="Proteomes" id="UP001500582"/>
    </source>
</evidence>
<dbReference type="EMBL" id="BAABFT010000015">
    <property type="protein sequence ID" value="GAA4334982.1"/>
    <property type="molecule type" value="Genomic_DNA"/>
</dbReference>
<protein>
    <recommendedName>
        <fullName evidence="3">WD40 repeat protein</fullName>
    </recommendedName>
</protein>
<accession>A0ABP8H671</accession>
<proteinExistence type="predicted"/>
<evidence type="ECO:0000313" key="1">
    <source>
        <dbReference type="EMBL" id="GAA4334982.1"/>
    </source>
</evidence>
<reference evidence="2" key="1">
    <citation type="journal article" date="2019" name="Int. J. Syst. Evol. Microbiol.">
        <title>The Global Catalogue of Microorganisms (GCM) 10K type strain sequencing project: providing services to taxonomists for standard genome sequencing and annotation.</title>
        <authorList>
            <consortium name="The Broad Institute Genomics Platform"/>
            <consortium name="The Broad Institute Genome Sequencing Center for Infectious Disease"/>
            <person name="Wu L."/>
            <person name="Ma J."/>
        </authorList>
    </citation>
    <scope>NUCLEOTIDE SEQUENCE [LARGE SCALE GENOMIC DNA]</scope>
    <source>
        <strain evidence="2">JCM 17705</strain>
    </source>
</reference>
<comment type="caution">
    <text evidence="1">The sequence shown here is derived from an EMBL/GenBank/DDBJ whole genome shotgun (WGS) entry which is preliminary data.</text>
</comment>
<dbReference type="SUPFAM" id="SSF75011">
    <property type="entry name" value="3-carboxy-cis,cis-mucoante lactonizing enzyme"/>
    <property type="match status" value="1"/>
</dbReference>
<dbReference type="Proteomes" id="UP001500582">
    <property type="component" value="Unassembled WGS sequence"/>
</dbReference>
<gene>
    <name evidence="1" type="ORF">GCM10023149_42660</name>
</gene>